<sequence length="297" mass="32339">MDINPQNLRSIYVSLSTAYNVRFASTTALYKSVAMEVPSGGAKNEYPKLDELPGLREWIGDRQVNDLSAATYEIVNKPFEGTVGINRDKIEDDQIGLFTPIAAQLGQTAAEFPDLLTFGLLKKGDSTVCFDGQYFFDTDHPGFNEAGNVISVSNMQAGAGPAWYLVDDTNVMRAMVYQKRRPFVLTALDDLKNPETFFKNRFVWGVDGRCNVGFGMWQLAYMSKATLDAGNYAAARAAMSSLRKRDGSVISVRPRLLVVPPALEAQALALVKAANNAGGGTNVWVGTAEVLVVPHLA</sequence>
<dbReference type="Proteomes" id="UP001241603">
    <property type="component" value="Unassembled WGS sequence"/>
</dbReference>
<organism evidence="2 3">
    <name type="scientific">Kaistia dalseonensis</name>
    <dbReference type="NCBI Taxonomy" id="410840"/>
    <lineage>
        <taxon>Bacteria</taxon>
        <taxon>Pseudomonadati</taxon>
        <taxon>Pseudomonadota</taxon>
        <taxon>Alphaproteobacteria</taxon>
        <taxon>Hyphomicrobiales</taxon>
        <taxon>Kaistiaceae</taxon>
        <taxon>Kaistia</taxon>
    </lineage>
</organism>
<evidence type="ECO:0000259" key="1">
    <source>
        <dbReference type="Pfam" id="PF10124"/>
    </source>
</evidence>
<dbReference type="InterPro" id="IPR018774">
    <property type="entry name" value="Phage_Mu_GpT"/>
</dbReference>
<dbReference type="RefSeq" id="WP_266350831.1">
    <property type="nucleotide sequence ID" value="NZ_JAPKNG010000006.1"/>
</dbReference>
<protein>
    <submittedName>
        <fullName evidence="2">Phage major head subunit gpT-like protein</fullName>
    </submittedName>
</protein>
<evidence type="ECO:0000313" key="3">
    <source>
        <dbReference type="Proteomes" id="UP001241603"/>
    </source>
</evidence>
<feature type="domain" description="Bacteriophage Mu GpT" evidence="1">
    <location>
        <begin position="8"/>
        <end position="296"/>
    </location>
</feature>
<gene>
    <name evidence="2" type="ORF">QO014_004364</name>
</gene>
<accession>A0ABU0HCC1</accession>
<keyword evidence="3" id="KW-1185">Reference proteome</keyword>
<dbReference type="Pfam" id="PF10124">
    <property type="entry name" value="Mu-like_gpT"/>
    <property type="match status" value="1"/>
</dbReference>
<dbReference type="EMBL" id="JAUSVO010000006">
    <property type="protein sequence ID" value="MDQ0439958.1"/>
    <property type="molecule type" value="Genomic_DNA"/>
</dbReference>
<comment type="caution">
    <text evidence="2">The sequence shown here is derived from an EMBL/GenBank/DDBJ whole genome shotgun (WGS) entry which is preliminary data.</text>
</comment>
<evidence type="ECO:0000313" key="2">
    <source>
        <dbReference type="EMBL" id="MDQ0439958.1"/>
    </source>
</evidence>
<reference evidence="2 3" key="1">
    <citation type="submission" date="2023-07" db="EMBL/GenBank/DDBJ databases">
        <title>Genomic Encyclopedia of Type Strains, Phase IV (KMG-IV): sequencing the most valuable type-strain genomes for metagenomic binning, comparative biology and taxonomic classification.</title>
        <authorList>
            <person name="Goeker M."/>
        </authorList>
    </citation>
    <scope>NUCLEOTIDE SEQUENCE [LARGE SCALE GENOMIC DNA]</scope>
    <source>
        <strain evidence="2 3">B6-8</strain>
    </source>
</reference>
<name>A0ABU0HCC1_9HYPH</name>
<proteinExistence type="predicted"/>